<evidence type="ECO:0000313" key="2">
    <source>
        <dbReference type="Proteomes" id="UP000014216"/>
    </source>
</evidence>
<evidence type="ECO:0000313" key="1">
    <source>
        <dbReference type="EMBL" id="EMS79885.1"/>
    </source>
</evidence>
<dbReference type="Proteomes" id="UP000014216">
    <property type="component" value="Unassembled WGS sequence"/>
</dbReference>
<proteinExistence type="predicted"/>
<accession>S0FYZ7</accession>
<gene>
    <name evidence="1" type="ORF">Dpo_3c00270</name>
</gene>
<dbReference type="AlphaFoldDB" id="S0FYZ7"/>
<sequence length="150" mass="17465">MNTVAASISVLRWAAGRAWLSDEKLTNRFRKWPLWISGEVQPTLRQLEEFARLTHTPIGYFFLSEPPELALPVPDFRTLRDETMMEPMQNGGRFQPGRRRYVNSLPEPRTRAVLSSTLEGQTLFQEAFRMLGMRKTSFFYDAARELRVLL</sequence>
<dbReference type="PATRIC" id="fig|1286635.3.peg.1585"/>
<protein>
    <recommendedName>
        <fullName evidence="3">DNA-binding protein</fullName>
    </recommendedName>
</protein>
<reference evidence="1 2" key="1">
    <citation type="journal article" date="2013" name="Genome Announc.">
        <title>Draft Genome Sequence of Desulfotignum phosphitoxidans DSM 13687 Strain FiPS-3.</title>
        <authorList>
            <person name="Poehlein A."/>
            <person name="Daniel R."/>
            <person name="Simeonova D.D."/>
        </authorList>
    </citation>
    <scope>NUCLEOTIDE SEQUENCE [LARGE SCALE GENOMIC DNA]</scope>
    <source>
        <strain evidence="1 2">DSM 13687</strain>
    </source>
</reference>
<dbReference type="EMBL" id="APJX01000003">
    <property type="protein sequence ID" value="EMS79885.1"/>
    <property type="molecule type" value="Genomic_DNA"/>
</dbReference>
<evidence type="ECO:0008006" key="3">
    <source>
        <dbReference type="Google" id="ProtNLM"/>
    </source>
</evidence>
<organism evidence="1 2">
    <name type="scientific">Desulfotignum phosphitoxidans DSM 13687</name>
    <dbReference type="NCBI Taxonomy" id="1286635"/>
    <lineage>
        <taxon>Bacteria</taxon>
        <taxon>Pseudomonadati</taxon>
        <taxon>Thermodesulfobacteriota</taxon>
        <taxon>Desulfobacteria</taxon>
        <taxon>Desulfobacterales</taxon>
        <taxon>Desulfobacteraceae</taxon>
        <taxon>Desulfotignum</taxon>
    </lineage>
</organism>
<comment type="caution">
    <text evidence="1">The sequence shown here is derived from an EMBL/GenBank/DDBJ whole genome shotgun (WGS) entry which is preliminary data.</text>
</comment>
<dbReference type="RefSeq" id="WP_006965208.1">
    <property type="nucleotide sequence ID" value="NZ_APJX01000003.1"/>
</dbReference>
<keyword evidence="2" id="KW-1185">Reference proteome</keyword>
<name>S0FYZ7_9BACT</name>